<evidence type="ECO:0000259" key="7">
    <source>
        <dbReference type="Pfam" id="PF07637"/>
    </source>
</evidence>
<feature type="domain" description="DUF1595" evidence="7">
    <location>
        <begin position="446"/>
        <end position="506"/>
    </location>
</feature>
<dbReference type="InterPro" id="IPR013039">
    <property type="entry name" value="DUF1588"/>
</dbReference>
<evidence type="ECO:0000259" key="2">
    <source>
        <dbReference type="Pfam" id="PF07624"/>
    </source>
</evidence>
<proteinExistence type="predicted"/>
<evidence type="ECO:0000313" key="8">
    <source>
        <dbReference type="EMBL" id="QDT62736.1"/>
    </source>
</evidence>
<dbReference type="InterPro" id="IPR013042">
    <property type="entry name" value="DUF1592"/>
</dbReference>
<dbReference type="Pfam" id="PF07637">
    <property type="entry name" value="PSD5"/>
    <property type="match status" value="1"/>
</dbReference>
<feature type="compositionally biased region" description="Polar residues" evidence="1">
    <location>
        <begin position="232"/>
        <end position="250"/>
    </location>
</feature>
<evidence type="ECO:0000259" key="3">
    <source>
        <dbReference type="Pfam" id="PF07626"/>
    </source>
</evidence>
<dbReference type="EMBL" id="CP036272">
    <property type="protein sequence ID" value="QDT62736.1"/>
    <property type="molecule type" value="Genomic_DNA"/>
</dbReference>
<evidence type="ECO:0000256" key="1">
    <source>
        <dbReference type="SAM" id="MobiDB-lite"/>
    </source>
</evidence>
<dbReference type="Pfam" id="PF07631">
    <property type="entry name" value="PSD4"/>
    <property type="match status" value="1"/>
</dbReference>
<evidence type="ECO:0000259" key="4">
    <source>
        <dbReference type="Pfam" id="PF07627"/>
    </source>
</evidence>
<feature type="domain" description="DUF1592" evidence="5">
    <location>
        <begin position="523"/>
        <end position="649"/>
    </location>
</feature>
<feature type="compositionally biased region" description="Pro residues" evidence="1">
    <location>
        <begin position="702"/>
        <end position="714"/>
    </location>
</feature>
<dbReference type="InterPro" id="IPR011478">
    <property type="entry name" value="DUF1585"/>
</dbReference>
<dbReference type="OrthoDB" id="175242at2"/>
<organism evidence="8 9">
    <name type="scientific">Stieleria bergensis</name>
    <dbReference type="NCBI Taxonomy" id="2528025"/>
    <lineage>
        <taxon>Bacteria</taxon>
        <taxon>Pseudomonadati</taxon>
        <taxon>Planctomycetota</taxon>
        <taxon>Planctomycetia</taxon>
        <taxon>Pirellulales</taxon>
        <taxon>Pirellulaceae</taxon>
        <taxon>Stieleria</taxon>
    </lineage>
</organism>
<feature type="domain" description="DUF1588" evidence="4">
    <location>
        <begin position="667"/>
        <end position="765"/>
    </location>
</feature>
<feature type="region of interest" description="Disordered" evidence="1">
    <location>
        <begin position="266"/>
        <end position="301"/>
    </location>
</feature>
<evidence type="ECO:0000259" key="5">
    <source>
        <dbReference type="Pfam" id="PF07631"/>
    </source>
</evidence>
<dbReference type="Pfam" id="PF07627">
    <property type="entry name" value="PSCyt3"/>
    <property type="match status" value="1"/>
</dbReference>
<evidence type="ECO:0000259" key="6">
    <source>
        <dbReference type="Pfam" id="PF07635"/>
    </source>
</evidence>
<dbReference type="Proteomes" id="UP000315003">
    <property type="component" value="Chromosome"/>
</dbReference>
<dbReference type="InterPro" id="IPR011429">
    <property type="entry name" value="Cyt_c_Planctomycete-type"/>
</dbReference>
<feature type="region of interest" description="Disordered" evidence="1">
    <location>
        <begin position="699"/>
        <end position="724"/>
    </location>
</feature>
<feature type="domain" description="DUF1587" evidence="3">
    <location>
        <begin position="128"/>
        <end position="192"/>
    </location>
</feature>
<dbReference type="AlphaFoldDB" id="A0A517T2Z7"/>
<feature type="domain" description="Cytochrome C Planctomycete-type" evidence="6">
    <location>
        <begin position="43"/>
        <end position="90"/>
    </location>
</feature>
<dbReference type="Pfam" id="PF07626">
    <property type="entry name" value="PSD3"/>
    <property type="match status" value="1"/>
</dbReference>
<protein>
    <submittedName>
        <fullName evidence="8">Planctomycete cytochrome C</fullName>
    </submittedName>
</protein>
<sequence>MNTPASIACLLTLLILPTKARSDEPDQTEPFNAIVKPFLVKYCNDCHGPDQQKAQLRLDRLDPDPLHGNDAEVWQEVLDLINVSEMPPEDAKLQPTATERQAVADRLTDMMRQALESQRSSGGRNVMRRMTAYEYSNTLRDLLHLDLRFATDLPPEAAAKEGFKNNSSVLGTSALHIEYFERIARRALERIILAPEEQPPEYFVRVEPEQAFPNKPATPTNPKQSKKAKPKTSVSMTLKTNRQTQSSSKKNAGKFVLDHGELTPGGILLAGNRPSDKASDPYTAPRKQGGAGGDGRSGHQPEFRVEMYNVPHDAPVKIRVHCSAVPGAGQTFPRLSCELGSFRGAGVSDQKEAANIEVRSQQPRTYEFSVHGANFPFQSNKPGRPSYFRIFNDYRRGTSSLAYEDLPKLNIDWVEIICNHYPQWPAKPKQSILADALPIENESVAMRQMLTSFMPRAFRRPVSEQEIERKVDLFERLRKQENSFEATTISTLTAVLCSPHFLLISEPETATLSDPGSLEKRRLTDFELASRLSYFLWSSMPDDELFELAKQEKLHDPTTLLAQTRRMLGDPKSKAFSQHFTSQWLDLAGVRRLAVNPEYFSFRETTKDLFEQESIRFVDHVLRNQLSISEFIDSDFAILNPDLARHYRIPGISGGFDVHNLDRKHHRGGLLTQASMLFGNSTGAETHPIRRGVWILERLLDDPPPPPPPNVPDLPEPEPQDESKLSLKERLQAHAQVASCRDCHSKIDPWGVALENYNALGQWREGNVDTNVKPPFQVVSVDPSTKLKNGKTLNHLGDLKNYILTEKRSQFRRAVVSKAMAYGLGRYLELTDRSAVDAICEVVQDHQDRFDIIIEQIVLSEPFLTR</sequence>
<dbReference type="RefSeq" id="WP_145277696.1">
    <property type="nucleotide sequence ID" value="NZ_CP036272.1"/>
</dbReference>
<evidence type="ECO:0000313" key="9">
    <source>
        <dbReference type="Proteomes" id="UP000315003"/>
    </source>
</evidence>
<accession>A0A517T2Z7</accession>
<dbReference type="Pfam" id="PF07635">
    <property type="entry name" value="PSCyt1"/>
    <property type="match status" value="1"/>
</dbReference>
<gene>
    <name evidence="8" type="ORF">SV7mr_52870</name>
</gene>
<dbReference type="Pfam" id="PF07624">
    <property type="entry name" value="PSD2"/>
    <property type="match status" value="1"/>
</dbReference>
<name>A0A517T2Z7_9BACT</name>
<keyword evidence="9" id="KW-1185">Reference proteome</keyword>
<feature type="region of interest" description="Disordered" evidence="1">
    <location>
        <begin position="211"/>
        <end position="252"/>
    </location>
</feature>
<feature type="domain" description="DUF1585" evidence="2">
    <location>
        <begin position="789"/>
        <end position="863"/>
    </location>
</feature>
<dbReference type="InterPro" id="IPR013043">
    <property type="entry name" value="DUF1595"/>
</dbReference>
<dbReference type="InterPro" id="IPR013036">
    <property type="entry name" value="DUF1587"/>
</dbReference>
<reference evidence="8 9" key="1">
    <citation type="submission" date="2019-02" db="EMBL/GenBank/DDBJ databases">
        <title>Deep-cultivation of Planctomycetes and their phenomic and genomic characterization uncovers novel biology.</title>
        <authorList>
            <person name="Wiegand S."/>
            <person name="Jogler M."/>
            <person name="Boedeker C."/>
            <person name="Pinto D."/>
            <person name="Vollmers J."/>
            <person name="Rivas-Marin E."/>
            <person name="Kohn T."/>
            <person name="Peeters S.H."/>
            <person name="Heuer A."/>
            <person name="Rast P."/>
            <person name="Oberbeckmann S."/>
            <person name="Bunk B."/>
            <person name="Jeske O."/>
            <person name="Meyerdierks A."/>
            <person name="Storesund J.E."/>
            <person name="Kallscheuer N."/>
            <person name="Luecker S."/>
            <person name="Lage O.M."/>
            <person name="Pohl T."/>
            <person name="Merkel B.J."/>
            <person name="Hornburger P."/>
            <person name="Mueller R.-W."/>
            <person name="Bruemmer F."/>
            <person name="Labrenz M."/>
            <person name="Spormann A.M."/>
            <person name="Op den Camp H."/>
            <person name="Overmann J."/>
            <person name="Amann R."/>
            <person name="Jetten M.S.M."/>
            <person name="Mascher T."/>
            <person name="Medema M.H."/>
            <person name="Devos D.P."/>
            <person name="Kaster A.-K."/>
            <person name="Ovreas L."/>
            <person name="Rohde M."/>
            <person name="Galperin M.Y."/>
            <person name="Jogler C."/>
        </authorList>
    </citation>
    <scope>NUCLEOTIDE SEQUENCE [LARGE SCALE GENOMIC DNA]</scope>
    <source>
        <strain evidence="8 9">SV_7m_r</strain>
    </source>
</reference>